<organism evidence="2 3">
    <name type="scientific">Streptomyces cacaoi</name>
    <dbReference type="NCBI Taxonomy" id="1898"/>
    <lineage>
        <taxon>Bacteria</taxon>
        <taxon>Bacillati</taxon>
        <taxon>Actinomycetota</taxon>
        <taxon>Actinomycetes</taxon>
        <taxon>Kitasatosporales</taxon>
        <taxon>Streptomycetaceae</taxon>
        <taxon>Streptomyces</taxon>
    </lineage>
</organism>
<protein>
    <submittedName>
        <fullName evidence="2">Uncharacterized protein</fullName>
    </submittedName>
</protein>
<evidence type="ECO:0000313" key="2">
    <source>
        <dbReference type="EMBL" id="GEB51883.1"/>
    </source>
</evidence>
<dbReference type="RefSeq" id="WP_051857177.1">
    <property type="nucleotide sequence ID" value="NZ_BJMM01000025.1"/>
</dbReference>
<gene>
    <name evidence="2" type="ORF">SCA03_44340</name>
</gene>
<proteinExistence type="predicted"/>
<name>A0A4Y3R562_STRCI</name>
<feature type="region of interest" description="Disordered" evidence="1">
    <location>
        <begin position="1"/>
        <end position="21"/>
    </location>
</feature>
<evidence type="ECO:0000313" key="3">
    <source>
        <dbReference type="Proteomes" id="UP000319210"/>
    </source>
</evidence>
<evidence type="ECO:0000256" key="1">
    <source>
        <dbReference type="SAM" id="MobiDB-lite"/>
    </source>
</evidence>
<dbReference type="Proteomes" id="UP000319210">
    <property type="component" value="Unassembled WGS sequence"/>
</dbReference>
<sequence length="82" mass="8248">MTTVSHPTNPPSPDGAPFHDADAALDSLRDALSLHGIVLPSLGVDLASVPGVPGGRPPLLALGSCTAETAQQLATSLREAAR</sequence>
<comment type="caution">
    <text evidence="2">The sequence shown here is derived from an EMBL/GenBank/DDBJ whole genome shotgun (WGS) entry which is preliminary data.</text>
</comment>
<dbReference type="AlphaFoldDB" id="A0A4Y3R562"/>
<keyword evidence="3" id="KW-1185">Reference proteome</keyword>
<dbReference type="EMBL" id="BJMM01000025">
    <property type="protein sequence ID" value="GEB51883.1"/>
    <property type="molecule type" value="Genomic_DNA"/>
</dbReference>
<accession>A0A4Y3R562</accession>
<reference evidence="2 3" key="1">
    <citation type="submission" date="2019-06" db="EMBL/GenBank/DDBJ databases">
        <title>Whole genome shotgun sequence of Streptomyces cacaoi subsp. cacaoi NBRC 12748.</title>
        <authorList>
            <person name="Hosoyama A."/>
            <person name="Uohara A."/>
            <person name="Ohji S."/>
            <person name="Ichikawa N."/>
        </authorList>
    </citation>
    <scope>NUCLEOTIDE SEQUENCE [LARGE SCALE GENOMIC DNA]</scope>
    <source>
        <strain evidence="2 3">NBRC 12748</strain>
    </source>
</reference>